<accession>A0AAD6ZUR5</accession>
<protein>
    <submittedName>
        <fullName evidence="1">Uncharacterized protein</fullName>
    </submittedName>
</protein>
<evidence type="ECO:0000313" key="1">
    <source>
        <dbReference type="EMBL" id="KAJ7340654.1"/>
    </source>
</evidence>
<dbReference type="Proteomes" id="UP001218218">
    <property type="component" value="Unassembled WGS sequence"/>
</dbReference>
<reference evidence="1" key="1">
    <citation type="submission" date="2023-03" db="EMBL/GenBank/DDBJ databases">
        <title>Massive genome expansion in bonnet fungi (Mycena s.s.) driven by repeated elements and novel gene families across ecological guilds.</title>
        <authorList>
            <consortium name="Lawrence Berkeley National Laboratory"/>
            <person name="Harder C.B."/>
            <person name="Miyauchi S."/>
            <person name="Viragh M."/>
            <person name="Kuo A."/>
            <person name="Thoen E."/>
            <person name="Andreopoulos B."/>
            <person name="Lu D."/>
            <person name="Skrede I."/>
            <person name="Drula E."/>
            <person name="Henrissat B."/>
            <person name="Morin E."/>
            <person name="Kohler A."/>
            <person name="Barry K."/>
            <person name="LaButti K."/>
            <person name="Morin E."/>
            <person name="Salamov A."/>
            <person name="Lipzen A."/>
            <person name="Mereny Z."/>
            <person name="Hegedus B."/>
            <person name="Baldrian P."/>
            <person name="Stursova M."/>
            <person name="Weitz H."/>
            <person name="Taylor A."/>
            <person name="Grigoriev I.V."/>
            <person name="Nagy L.G."/>
            <person name="Martin F."/>
            <person name="Kauserud H."/>
        </authorList>
    </citation>
    <scope>NUCLEOTIDE SEQUENCE</scope>
    <source>
        <strain evidence="1">CBHHK002</strain>
    </source>
</reference>
<dbReference type="AlphaFoldDB" id="A0AAD6ZUR5"/>
<proteinExistence type="predicted"/>
<gene>
    <name evidence="1" type="ORF">DFH08DRAFT_963518</name>
</gene>
<evidence type="ECO:0000313" key="2">
    <source>
        <dbReference type="Proteomes" id="UP001218218"/>
    </source>
</evidence>
<organism evidence="1 2">
    <name type="scientific">Mycena albidolilacea</name>
    <dbReference type="NCBI Taxonomy" id="1033008"/>
    <lineage>
        <taxon>Eukaryota</taxon>
        <taxon>Fungi</taxon>
        <taxon>Dikarya</taxon>
        <taxon>Basidiomycota</taxon>
        <taxon>Agaricomycotina</taxon>
        <taxon>Agaricomycetes</taxon>
        <taxon>Agaricomycetidae</taxon>
        <taxon>Agaricales</taxon>
        <taxon>Marasmiineae</taxon>
        <taxon>Mycenaceae</taxon>
        <taxon>Mycena</taxon>
    </lineage>
</organism>
<name>A0AAD6ZUR5_9AGAR</name>
<comment type="caution">
    <text evidence="1">The sequence shown here is derived from an EMBL/GenBank/DDBJ whole genome shotgun (WGS) entry which is preliminary data.</text>
</comment>
<keyword evidence="2" id="KW-1185">Reference proteome</keyword>
<sequence>MSGRVFAVYQGDGAEEDWRRDVEKDMAVCHPNIVQIFGTAKLGNIHATTLHDESIPLEDFLAQHRDSHFSTLYIYPYVADEFEVRTLDSNIQALRLFQAAADYIDSTFQRCTIQAAHFSYVAQLADSARTSYRLATAK</sequence>
<dbReference type="EMBL" id="JARIHO010000026">
    <property type="protein sequence ID" value="KAJ7340654.1"/>
    <property type="molecule type" value="Genomic_DNA"/>
</dbReference>